<dbReference type="PANTHER" id="PTHR12526">
    <property type="entry name" value="GLYCOSYLTRANSFERASE"/>
    <property type="match status" value="1"/>
</dbReference>
<evidence type="ECO:0000256" key="1">
    <source>
        <dbReference type="ARBA" id="ARBA00022676"/>
    </source>
</evidence>
<dbReference type="RefSeq" id="WP_133580734.1">
    <property type="nucleotide sequence ID" value="NZ_SNYJ01000009.1"/>
</dbReference>
<evidence type="ECO:0000256" key="2">
    <source>
        <dbReference type="ARBA" id="ARBA00022679"/>
    </source>
</evidence>
<feature type="domain" description="Glycosyltransferase subfamily 4-like N-terminal" evidence="4">
    <location>
        <begin position="17"/>
        <end position="136"/>
    </location>
</feature>
<gene>
    <name evidence="5" type="ORF">EV213_10946</name>
</gene>
<dbReference type="AlphaFoldDB" id="A0A4R6TXR1"/>
<name>A0A4R6TXR1_9BACI</name>
<evidence type="ECO:0000259" key="3">
    <source>
        <dbReference type="Pfam" id="PF00534"/>
    </source>
</evidence>
<sequence>MTKVCFLTSVHNPFDTRVFYKEAVSLRKAGYDVTLICQTPQEETIEGIRLVPLPQPKNRPERMLKTTFVLLQRALKEKADIYHFHDPELIGVGLVLKAKGYHVIYDVHENVAEQMLHKEWLPFKSVFAAGYRQMERLAGRAFPLVLAEDSYEALYPPAWKTWTVRNFPDLTLFPTPPEKKEPYIVYLGGVSQIRGADVTLDALKLLKDAGTPVRFECIGAMSSADETRLRDKVQQYGLQDLVVFHGRMKAKDAYRIVAKAFAGLAVLEPIGNYVNSYPTKMFEYMALQVPVITSNFPLYQDVVNASSCGFVVDPQDPKEIAESIRTLAADPALVKSVGQSGRAAVERSYNWANENETLQQLYRSLQPAHS</sequence>
<keyword evidence="1" id="KW-0328">Glycosyltransferase</keyword>
<reference evidence="5 6" key="1">
    <citation type="submission" date="2019-03" db="EMBL/GenBank/DDBJ databases">
        <title>Genomic Encyclopedia of Type Strains, Phase IV (KMG-IV): sequencing the most valuable type-strain genomes for metagenomic binning, comparative biology and taxonomic classification.</title>
        <authorList>
            <person name="Goeker M."/>
        </authorList>
    </citation>
    <scope>NUCLEOTIDE SEQUENCE [LARGE SCALE GENOMIC DNA]</scope>
    <source>
        <strain evidence="5 6">DSM 28697</strain>
    </source>
</reference>
<keyword evidence="6" id="KW-1185">Reference proteome</keyword>
<comment type="caution">
    <text evidence="5">The sequence shown here is derived from an EMBL/GenBank/DDBJ whole genome shotgun (WGS) entry which is preliminary data.</text>
</comment>
<protein>
    <submittedName>
        <fullName evidence="5">Glycosyltransferase involved in cell wall biosynthesis</fullName>
    </submittedName>
</protein>
<keyword evidence="2 5" id="KW-0808">Transferase</keyword>
<evidence type="ECO:0000313" key="5">
    <source>
        <dbReference type="EMBL" id="TDQ38678.1"/>
    </source>
</evidence>
<dbReference type="CDD" id="cd03794">
    <property type="entry name" value="GT4_WbuB-like"/>
    <property type="match status" value="1"/>
</dbReference>
<proteinExistence type="predicted"/>
<dbReference type="InterPro" id="IPR001296">
    <property type="entry name" value="Glyco_trans_1"/>
</dbReference>
<dbReference type="Pfam" id="PF13439">
    <property type="entry name" value="Glyco_transf_4"/>
    <property type="match status" value="1"/>
</dbReference>
<dbReference type="Proteomes" id="UP000295632">
    <property type="component" value="Unassembled WGS sequence"/>
</dbReference>
<dbReference type="SUPFAM" id="SSF53756">
    <property type="entry name" value="UDP-Glycosyltransferase/glycogen phosphorylase"/>
    <property type="match status" value="1"/>
</dbReference>
<evidence type="ECO:0000259" key="4">
    <source>
        <dbReference type="Pfam" id="PF13439"/>
    </source>
</evidence>
<dbReference type="EMBL" id="SNYJ01000009">
    <property type="protein sequence ID" value="TDQ38678.1"/>
    <property type="molecule type" value="Genomic_DNA"/>
</dbReference>
<dbReference type="PANTHER" id="PTHR12526:SF629">
    <property type="entry name" value="TEICHURONIC ACID BIOSYNTHESIS GLYCOSYLTRANSFERASE TUAH-RELATED"/>
    <property type="match status" value="1"/>
</dbReference>
<dbReference type="GO" id="GO:0016757">
    <property type="term" value="F:glycosyltransferase activity"/>
    <property type="evidence" value="ECO:0007669"/>
    <property type="project" value="UniProtKB-KW"/>
</dbReference>
<evidence type="ECO:0000313" key="6">
    <source>
        <dbReference type="Proteomes" id="UP000295632"/>
    </source>
</evidence>
<dbReference type="Pfam" id="PF00534">
    <property type="entry name" value="Glycos_transf_1"/>
    <property type="match status" value="1"/>
</dbReference>
<feature type="domain" description="Glycosyl transferase family 1" evidence="3">
    <location>
        <begin position="176"/>
        <end position="342"/>
    </location>
</feature>
<dbReference type="InterPro" id="IPR028098">
    <property type="entry name" value="Glyco_trans_4-like_N"/>
</dbReference>
<organism evidence="5 6">
    <name type="scientific">Aureibacillus halotolerans</name>
    <dbReference type="NCBI Taxonomy" id="1508390"/>
    <lineage>
        <taxon>Bacteria</taxon>
        <taxon>Bacillati</taxon>
        <taxon>Bacillota</taxon>
        <taxon>Bacilli</taxon>
        <taxon>Bacillales</taxon>
        <taxon>Bacillaceae</taxon>
        <taxon>Aureibacillus</taxon>
    </lineage>
</organism>
<accession>A0A4R6TXR1</accession>
<dbReference type="Gene3D" id="3.40.50.2000">
    <property type="entry name" value="Glycogen Phosphorylase B"/>
    <property type="match status" value="2"/>
</dbReference>
<dbReference type="OrthoDB" id="9813214at2"/>